<evidence type="ECO:0000313" key="1">
    <source>
        <dbReference type="EMBL" id="MBD2605524.1"/>
    </source>
</evidence>
<dbReference type="EMBL" id="JACJTA010000024">
    <property type="protein sequence ID" value="MBD2605524.1"/>
    <property type="molecule type" value="Genomic_DNA"/>
</dbReference>
<sequence>MALHRVALALCRVTMALYRVTMALCRVTMALHRVALALYRVTMALCRVALALDLLHSFPNTPPPTPPRLRGGERLRDSNAGWGSLFLIYARGLLYRVFY</sequence>
<evidence type="ECO:0000313" key="2">
    <source>
        <dbReference type="Proteomes" id="UP000660380"/>
    </source>
</evidence>
<reference evidence="1 2" key="1">
    <citation type="journal article" date="2020" name="ISME J.">
        <title>Comparative genomics reveals insights into cyanobacterial evolution and habitat adaptation.</title>
        <authorList>
            <person name="Chen M.Y."/>
            <person name="Teng W.K."/>
            <person name="Zhao L."/>
            <person name="Hu C.X."/>
            <person name="Zhou Y.K."/>
            <person name="Han B.P."/>
            <person name="Song L.R."/>
            <person name="Shu W.S."/>
        </authorList>
    </citation>
    <scope>NUCLEOTIDE SEQUENCE [LARGE SCALE GENOMIC DNA]</scope>
    <source>
        <strain evidence="1 2">FACHB-248</strain>
    </source>
</reference>
<dbReference type="RefSeq" id="WP_029632719.1">
    <property type="nucleotide sequence ID" value="NZ_JACJTA010000024.1"/>
</dbReference>
<accession>A0ABR8GQ28</accession>
<gene>
    <name evidence="1" type="ORF">H6G81_13530</name>
</gene>
<protein>
    <recommendedName>
        <fullName evidence="3">Secreted protein</fullName>
    </recommendedName>
</protein>
<keyword evidence="2" id="KW-1185">Reference proteome</keyword>
<evidence type="ECO:0008006" key="3">
    <source>
        <dbReference type="Google" id="ProtNLM"/>
    </source>
</evidence>
<organism evidence="1 2">
    <name type="scientific">Scytonema hofmannii FACHB-248</name>
    <dbReference type="NCBI Taxonomy" id="1842502"/>
    <lineage>
        <taxon>Bacteria</taxon>
        <taxon>Bacillati</taxon>
        <taxon>Cyanobacteriota</taxon>
        <taxon>Cyanophyceae</taxon>
        <taxon>Nostocales</taxon>
        <taxon>Scytonemataceae</taxon>
        <taxon>Scytonema</taxon>
    </lineage>
</organism>
<proteinExistence type="predicted"/>
<comment type="caution">
    <text evidence="1">The sequence shown here is derived from an EMBL/GenBank/DDBJ whole genome shotgun (WGS) entry which is preliminary data.</text>
</comment>
<name>A0ABR8GQ28_9CYAN</name>
<dbReference type="Proteomes" id="UP000660380">
    <property type="component" value="Unassembled WGS sequence"/>
</dbReference>